<dbReference type="OMA" id="ANVTDWK"/>
<evidence type="ECO:0000256" key="1">
    <source>
        <dbReference type="SAM" id="MobiDB-lite"/>
    </source>
</evidence>
<dbReference type="PANTHER" id="PTHR37250">
    <property type="entry name" value="OS05G0496000 PROTEIN"/>
    <property type="match status" value="1"/>
</dbReference>
<dbReference type="EMBL" id="CM001883">
    <property type="protein sequence ID" value="EOY09130.1"/>
    <property type="molecule type" value="Genomic_DNA"/>
</dbReference>
<feature type="compositionally biased region" description="Basic and acidic residues" evidence="1">
    <location>
        <begin position="1"/>
        <end position="21"/>
    </location>
</feature>
<feature type="compositionally biased region" description="Basic and acidic residues" evidence="1">
    <location>
        <begin position="115"/>
        <end position="126"/>
    </location>
</feature>
<dbReference type="InParanoid" id="A0A061EVL7"/>
<evidence type="ECO:0000313" key="3">
    <source>
        <dbReference type="Proteomes" id="UP000026915"/>
    </source>
</evidence>
<dbReference type="STRING" id="3641.A0A061EVL7"/>
<sequence length="138" mass="15258">MEHKSIEVSHEKDKDRTRNEATEFTSEVSVEDASKALPSSPINDVQVHTVAWKGGGIDEETLQNVETPGEVNMEVSVTAEDVIQAGGFGARDDISSFLPVASDWTDFEASIRDARDYEEPQGEVHRPGLGWREASERE</sequence>
<feature type="region of interest" description="Disordered" evidence="1">
    <location>
        <begin position="115"/>
        <end position="138"/>
    </location>
</feature>
<protein>
    <submittedName>
        <fullName evidence="2">Mediator of RNA polymerase II transcription subunit 23</fullName>
    </submittedName>
</protein>
<organism evidence="2 3">
    <name type="scientific">Theobroma cacao</name>
    <name type="common">Cacao</name>
    <name type="synonym">Cocoa</name>
    <dbReference type="NCBI Taxonomy" id="3641"/>
    <lineage>
        <taxon>Eukaryota</taxon>
        <taxon>Viridiplantae</taxon>
        <taxon>Streptophyta</taxon>
        <taxon>Embryophyta</taxon>
        <taxon>Tracheophyta</taxon>
        <taxon>Spermatophyta</taxon>
        <taxon>Magnoliopsida</taxon>
        <taxon>eudicotyledons</taxon>
        <taxon>Gunneridae</taxon>
        <taxon>Pentapetalae</taxon>
        <taxon>rosids</taxon>
        <taxon>malvids</taxon>
        <taxon>Malvales</taxon>
        <taxon>Malvaceae</taxon>
        <taxon>Byttnerioideae</taxon>
        <taxon>Theobroma</taxon>
    </lineage>
</organism>
<proteinExistence type="predicted"/>
<dbReference type="HOGENOM" id="CLU_151582_0_0_1"/>
<reference evidence="2 3" key="1">
    <citation type="journal article" date="2013" name="Genome Biol.">
        <title>The genome sequence of the most widely cultivated cacao type and its use to identify candidate genes regulating pod color.</title>
        <authorList>
            <person name="Motamayor J.C."/>
            <person name="Mockaitis K."/>
            <person name="Schmutz J."/>
            <person name="Haiminen N."/>
            <person name="Iii D.L."/>
            <person name="Cornejo O."/>
            <person name="Findley S.D."/>
            <person name="Zheng P."/>
            <person name="Utro F."/>
            <person name="Royaert S."/>
            <person name="Saski C."/>
            <person name="Jenkins J."/>
            <person name="Podicheti R."/>
            <person name="Zhao M."/>
            <person name="Scheffler B.E."/>
            <person name="Stack J.C."/>
            <person name="Feltus F.A."/>
            <person name="Mustiga G.M."/>
            <person name="Amores F."/>
            <person name="Phillips W."/>
            <person name="Marelli J.P."/>
            <person name="May G.D."/>
            <person name="Shapiro H."/>
            <person name="Ma J."/>
            <person name="Bustamante C.D."/>
            <person name="Schnell R.J."/>
            <person name="Main D."/>
            <person name="Gilbert D."/>
            <person name="Parida L."/>
            <person name="Kuhn D.N."/>
        </authorList>
    </citation>
    <scope>NUCLEOTIDE SEQUENCE [LARGE SCALE GENOMIC DNA]</scope>
    <source>
        <strain evidence="3">cv. Matina 1-6</strain>
    </source>
</reference>
<dbReference type="Proteomes" id="UP000026915">
    <property type="component" value="Chromosome 5"/>
</dbReference>
<dbReference type="AlphaFoldDB" id="A0A061EVL7"/>
<feature type="region of interest" description="Disordered" evidence="1">
    <location>
        <begin position="1"/>
        <end position="41"/>
    </location>
</feature>
<keyword evidence="3" id="KW-1185">Reference proteome</keyword>
<name>A0A061EVL7_THECC</name>
<dbReference type="PANTHER" id="PTHR37250:SF1">
    <property type="entry name" value="OS05G0496000 PROTEIN"/>
    <property type="match status" value="1"/>
</dbReference>
<evidence type="ECO:0000313" key="2">
    <source>
        <dbReference type="EMBL" id="EOY09130.1"/>
    </source>
</evidence>
<accession>A0A061EVL7</accession>
<dbReference type="eggNOG" id="ENOG502S3Y1">
    <property type="taxonomic scope" value="Eukaryota"/>
</dbReference>
<dbReference type="Gramene" id="EOY09130">
    <property type="protein sequence ID" value="EOY09130"/>
    <property type="gene ID" value="TCM_024522"/>
</dbReference>
<gene>
    <name evidence="2" type="ORF">TCM_024522</name>
</gene>